<keyword evidence="11" id="KW-0966">Cell projection</keyword>
<dbReference type="SUPFAM" id="SSF101498">
    <property type="entry name" value="Anti-sigma factor FlgM"/>
    <property type="match status" value="1"/>
</dbReference>
<evidence type="ECO:0000256" key="1">
    <source>
        <dbReference type="ARBA" id="ARBA00005322"/>
    </source>
</evidence>
<proteinExistence type="inferred from homology"/>
<dbReference type="AlphaFoldDB" id="A0A135I6I3"/>
<evidence type="ECO:0000313" key="12">
    <source>
        <dbReference type="Proteomes" id="UP000070529"/>
    </source>
</evidence>
<keyword evidence="12" id="KW-1185">Reference proteome</keyword>
<evidence type="ECO:0000256" key="5">
    <source>
        <dbReference type="ARBA" id="ARBA00023015"/>
    </source>
</evidence>
<name>A0A135I6I3_9GAMM</name>
<dbReference type="EMBL" id="LNTY01000036">
    <property type="protein sequence ID" value="KXF81061.1"/>
    <property type="molecule type" value="Genomic_DNA"/>
</dbReference>
<feature type="domain" description="Anti-sigma-28 factor FlgM C-terminal" evidence="10">
    <location>
        <begin position="37"/>
        <end position="84"/>
    </location>
</feature>
<dbReference type="NCBIfam" id="TIGR03824">
    <property type="entry name" value="FlgM_jcvi"/>
    <property type="match status" value="1"/>
</dbReference>
<keyword evidence="11" id="KW-0969">Cilium</keyword>
<protein>
    <recommendedName>
        <fullName evidence="2">Negative regulator of flagellin synthesis</fullName>
    </recommendedName>
    <alternativeName>
        <fullName evidence="8">Anti-sigma-28 factor</fullName>
    </alternativeName>
</protein>
<evidence type="ECO:0000256" key="6">
    <source>
        <dbReference type="ARBA" id="ARBA00023163"/>
    </source>
</evidence>
<feature type="region of interest" description="Disordered" evidence="9">
    <location>
        <begin position="1"/>
        <end position="36"/>
    </location>
</feature>
<evidence type="ECO:0000259" key="10">
    <source>
        <dbReference type="Pfam" id="PF04316"/>
    </source>
</evidence>
<comment type="caution">
    <text evidence="11">The sequence shown here is derived from an EMBL/GenBank/DDBJ whole genome shotgun (WGS) entry which is preliminary data.</text>
</comment>
<organism evidence="11 12">
    <name type="scientific">Enterovibrio coralii</name>
    <dbReference type="NCBI Taxonomy" id="294935"/>
    <lineage>
        <taxon>Bacteria</taxon>
        <taxon>Pseudomonadati</taxon>
        <taxon>Pseudomonadota</taxon>
        <taxon>Gammaproteobacteria</taxon>
        <taxon>Vibrionales</taxon>
        <taxon>Vibrionaceae</taxon>
        <taxon>Enterovibrio</taxon>
    </lineage>
</organism>
<dbReference type="OrthoDB" id="6401214at2"/>
<evidence type="ECO:0000256" key="7">
    <source>
        <dbReference type="ARBA" id="ARBA00024739"/>
    </source>
</evidence>
<keyword evidence="5" id="KW-0805">Transcription regulation</keyword>
<evidence type="ECO:0000256" key="8">
    <source>
        <dbReference type="ARBA" id="ARBA00030117"/>
    </source>
</evidence>
<keyword evidence="11" id="KW-0282">Flagellum</keyword>
<sequence length="93" mass="10092">MKIDKVSSGHVPQSSLQQASNKPLETPTRPAPVEPQVSVNTAAIEQAQKDMSSLPDVDMAKVDAIRNALHRGELSLDMKALSQAVMKFHTGRE</sequence>
<dbReference type="GO" id="GO:0045892">
    <property type="term" value="P:negative regulation of DNA-templated transcription"/>
    <property type="evidence" value="ECO:0007669"/>
    <property type="project" value="InterPro"/>
</dbReference>
<evidence type="ECO:0000313" key="11">
    <source>
        <dbReference type="EMBL" id="KXF81061.1"/>
    </source>
</evidence>
<comment type="function">
    <text evidence="7">Responsible for the coupling of flagellin expression to flagellar assembly by preventing expression of the flagellin genes when a component of the middle class of proteins is defective. It negatively regulates flagellar genes by inhibiting the activity of FliA by directly binding to FliA.</text>
</comment>
<evidence type="ECO:0000256" key="2">
    <source>
        <dbReference type="ARBA" id="ARBA00017823"/>
    </source>
</evidence>
<dbReference type="InterPro" id="IPR035890">
    <property type="entry name" value="Anti-sigma-28_factor_FlgM_sf"/>
</dbReference>
<dbReference type="InterPro" id="IPR007412">
    <property type="entry name" value="FlgM"/>
</dbReference>
<dbReference type="Proteomes" id="UP000070529">
    <property type="component" value="Unassembled WGS sequence"/>
</dbReference>
<dbReference type="Pfam" id="PF04316">
    <property type="entry name" value="FlgM"/>
    <property type="match status" value="1"/>
</dbReference>
<evidence type="ECO:0000256" key="3">
    <source>
        <dbReference type="ARBA" id="ARBA00022491"/>
    </source>
</evidence>
<dbReference type="InterPro" id="IPR031316">
    <property type="entry name" value="FlgM_C"/>
</dbReference>
<feature type="compositionally biased region" description="Polar residues" evidence="9">
    <location>
        <begin position="10"/>
        <end position="23"/>
    </location>
</feature>
<keyword evidence="6" id="KW-0804">Transcription</keyword>
<keyword evidence="4" id="KW-1005">Bacterial flagellum biogenesis</keyword>
<keyword evidence="3" id="KW-0678">Repressor</keyword>
<gene>
    <name evidence="11" type="ORF">ATN88_19010</name>
</gene>
<reference evidence="11 12" key="1">
    <citation type="submission" date="2015-11" db="EMBL/GenBank/DDBJ databases">
        <title>Genomic Taxonomy of the Vibrionaceae.</title>
        <authorList>
            <person name="Gomez-Gil B."/>
            <person name="Enciso-Ibarra J."/>
        </authorList>
    </citation>
    <scope>NUCLEOTIDE SEQUENCE [LARGE SCALE GENOMIC DNA]</scope>
    <source>
        <strain evidence="11 12">CAIM 912</strain>
    </source>
</reference>
<comment type="similarity">
    <text evidence="1">Belongs to the FlgM family.</text>
</comment>
<dbReference type="RefSeq" id="WP_067417787.1">
    <property type="nucleotide sequence ID" value="NZ_LNTY01000036.1"/>
</dbReference>
<accession>A0A135I6I3</accession>
<evidence type="ECO:0000256" key="9">
    <source>
        <dbReference type="SAM" id="MobiDB-lite"/>
    </source>
</evidence>
<dbReference type="STRING" id="294935.ATN88_19010"/>
<evidence type="ECO:0000256" key="4">
    <source>
        <dbReference type="ARBA" id="ARBA00022795"/>
    </source>
</evidence>
<dbReference type="GO" id="GO:0044781">
    <property type="term" value="P:bacterial-type flagellum organization"/>
    <property type="evidence" value="ECO:0007669"/>
    <property type="project" value="UniProtKB-KW"/>
</dbReference>